<dbReference type="Pfam" id="PF08812">
    <property type="entry name" value="YtxC"/>
    <property type="match status" value="1"/>
</dbReference>
<dbReference type="Proteomes" id="UP000181936">
    <property type="component" value="Chromosome"/>
</dbReference>
<sequence length="286" mass="34422">MLEILFTSPKEARTIYSIFRKNRIENKSELQLLNDEVITINPTLWDVTVEKMIIPGFVQFICEHKEHEMMVTLIKQDYYFKDEDEQHQILQIAYSIMEGERTDIPGIKEGPSRELLLRKILSQFLKPNLSFSYAAFQRFRLHPYIERLRDYVEVAIEEYKLEQEYQVFIHNIREYLVKRETKVHQLFLVHKEKEYVLLNDQYRVLSEQELIQSIDQQFIYQHPMYIDSKLLAPLVSMAPNVINVYTDNQYDGMLHTIQNIFQERVTIHNLQEFKGHFKENKNREPS</sequence>
<evidence type="ECO:0000313" key="1">
    <source>
        <dbReference type="EMBL" id="APH04124.1"/>
    </source>
</evidence>
<protein>
    <recommendedName>
        <fullName evidence="3">Sporulation protein YtxC</fullName>
    </recommendedName>
</protein>
<dbReference type="STRING" id="1547283.A9C19_04860"/>
<dbReference type="RefSeq" id="WP_072578918.1">
    <property type="nucleotide sequence ID" value="NZ_CP016020.1"/>
</dbReference>
<organism evidence="1 2">
    <name type="scientific">Bacillus weihaiensis</name>
    <dbReference type="NCBI Taxonomy" id="1547283"/>
    <lineage>
        <taxon>Bacteria</taxon>
        <taxon>Bacillati</taxon>
        <taxon>Bacillota</taxon>
        <taxon>Bacilli</taxon>
        <taxon>Bacillales</taxon>
        <taxon>Bacillaceae</taxon>
        <taxon>Bacillus</taxon>
    </lineage>
</organism>
<dbReference type="AlphaFoldDB" id="A0A1L3MPG8"/>
<evidence type="ECO:0008006" key="3">
    <source>
        <dbReference type="Google" id="ProtNLM"/>
    </source>
</evidence>
<accession>A0A1L3MPG8</accession>
<dbReference type="InterPro" id="IPR014199">
    <property type="entry name" value="Spore_YtxC"/>
</dbReference>
<dbReference type="KEGG" id="bwh:A9C19_04860"/>
<evidence type="ECO:0000313" key="2">
    <source>
        <dbReference type="Proteomes" id="UP000181936"/>
    </source>
</evidence>
<keyword evidence="2" id="KW-1185">Reference proteome</keyword>
<gene>
    <name evidence="1" type="ORF">A9C19_04860</name>
</gene>
<dbReference type="OrthoDB" id="2986513at2"/>
<dbReference type="EMBL" id="CP016020">
    <property type="protein sequence ID" value="APH04124.1"/>
    <property type="molecule type" value="Genomic_DNA"/>
</dbReference>
<reference evidence="1 2" key="1">
    <citation type="journal article" date="2016" name="Sci. Rep.">
        <title>Complete genome sequence and transcriptomic analysis of a novel marine strain Bacillus weihaiensis reveals the mechanism of brown algae degradation.</title>
        <authorList>
            <person name="Zhu Y."/>
            <person name="Chen P."/>
            <person name="Bao Y."/>
            <person name="Men Y."/>
            <person name="Zeng Y."/>
            <person name="Yang J."/>
            <person name="Sun J."/>
            <person name="Sun Y."/>
        </authorList>
    </citation>
    <scope>NUCLEOTIDE SEQUENCE [LARGE SCALE GENOMIC DNA]</scope>
    <source>
        <strain evidence="1 2">Alg07</strain>
    </source>
</reference>
<dbReference type="NCBIfam" id="TIGR02834">
    <property type="entry name" value="spo_ytxC"/>
    <property type="match status" value="1"/>
</dbReference>
<proteinExistence type="predicted"/>
<name>A0A1L3MPG8_9BACI</name>